<dbReference type="PROSITE" id="PS50928">
    <property type="entry name" value="ABC_TM1"/>
    <property type="match status" value="1"/>
</dbReference>
<evidence type="ECO:0000256" key="7">
    <source>
        <dbReference type="ARBA" id="ARBA00022989"/>
    </source>
</evidence>
<comment type="similarity">
    <text evidence="2 10">Belongs to the binding-protein-dependent transport system permease family. CysTW subfamily.</text>
</comment>
<dbReference type="PATRIC" id="fig|398512.5.peg.3059"/>
<dbReference type="AlphaFoldDB" id="A0A0L6JPJ8"/>
<comment type="function">
    <text evidence="10">Part of the binding-protein-dependent transport system for phosphate; probably responsible for the translocation of the substrate across the membrane.</text>
</comment>
<evidence type="ECO:0000256" key="10">
    <source>
        <dbReference type="RuleBase" id="RU363054"/>
    </source>
</evidence>
<reference evidence="13" key="1">
    <citation type="submission" date="2015-07" db="EMBL/GenBank/DDBJ databases">
        <title>Near-Complete Genome Sequence of the Cellulolytic Bacterium Bacteroides (Pseudobacteroides) cellulosolvens ATCC 35603.</title>
        <authorList>
            <person name="Dassa B."/>
            <person name="Utturkar S.M."/>
            <person name="Klingeman D.M."/>
            <person name="Hurt R.A."/>
            <person name="Keller M."/>
            <person name="Xu J."/>
            <person name="Reddy Y.H.K."/>
            <person name="Borovok I."/>
            <person name="Grinberg I.R."/>
            <person name="Lamed R."/>
            <person name="Zhivin O."/>
            <person name="Bayer E.A."/>
            <person name="Brown S.D."/>
        </authorList>
    </citation>
    <scope>NUCLEOTIDE SEQUENCE [LARGE SCALE GENOMIC DNA]</scope>
    <source>
        <strain evidence="13">DSM 2933</strain>
    </source>
</reference>
<dbReference type="Gene3D" id="1.10.3720.10">
    <property type="entry name" value="MetI-like"/>
    <property type="match status" value="1"/>
</dbReference>
<keyword evidence="7 9" id="KW-1133">Transmembrane helix</keyword>
<feature type="transmembrane region" description="Helical" evidence="9">
    <location>
        <begin position="149"/>
        <end position="172"/>
    </location>
</feature>
<organism evidence="12 13">
    <name type="scientific">Pseudobacteroides cellulosolvens ATCC 35603 = DSM 2933</name>
    <dbReference type="NCBI Taxonomy" id="398512"/>
    <lineage>
        <taxon>Bacteria</taxon>
        <taxon>Bacillati</taxon>
        <taxon>Bacillota</taxon>
        <taxon>Clostridia</taxon>
        <taxon>Eubacteriales</taxon>
        <taxon>Oscillospiraceae</taxon>
        <taxon>Pseudobacteroides</taxon>
    </lineage>
</organism>
<evidence type="ECO:0000256" key="3">
    <source>
        <dbReference type="ARBA" id="ARBA00022448"/>
    </source>
</evidence>
<protein>
    <recommendedName>
        <fullName evidence="10">Phosphate transport system permease protein</fullName>
    </recommendedName>
</protein>
<dbReference type="GO" id="GO:0005886">
    <property type="term" value="C:plasma membrane"/>
    <property type="evidence" value="ECO:0007669"/>
    <property type="project" value="UniProtKB-SubCell"/>
</dbReference>
<dbReference type="InterPro" id="IPR011864">
    <property type="entry name" value="Phosphate_PstC"/>
</dbReference>
<dbReference type="SUPFAM" id="SSF161098">
    <property type="entry name" value="MetI-like"/>
    <property type="match status" value="1"/>
</dbReference>
<keyword evidence="13" id="KW-1185">Reference proteome</keyword>
<keyword evidence="8 9" id="KW-0472">Membrane</keyword>
<feature type="transmembrane region" description="Helical" evidence="9">
    <location>
        <begin position="43"/>
        <end position="64"/>
    </location>
</feature>
<evidence type="ECO:0000256" key="4">
    <source>
        <dbReference type="ARBA" id="ARBA00022475"/>
    </source>
</evidence>
<dbReference type="Proteomes" id="UP000036923">
    <property type="component" value="Unassembled WGS sequence"/>
</dbReference>
<dbReference type="PANTHER" id="PTHR30425">
    <property type="entry name" value="PHOSPHATE TRANSPORT SYSTEM PERMEASE PROTEIN PST"/>
    <property type="match status" value="1"/>
</dbReference>
<sequence length="352" mass="38274">MHLQQEYLVSEKNIISGDELANNEEIQQNRKWKKIREFIIEKTFLLIAVLSGIIILIIFVFIGIKSVKVFSENGIGFLTNLGFDQQIWKAARASADEPIKTFGVFGLIIGTLYTSIGALLISAPVGILTAVVITELAPVWLRRPFQIIIRYLASVPSVIYGLIGILVIVPFIKQFITIEMQAQYIGYFQMTGRSLLAGVIVLSFMILPIITALTIDALKAVPKRYREAAYSLGFSPWRTIIKVLIPSAKSGIFAGIILAIGAATGEAIAVSMVIGGIGIVPDPTQCISPVHSLFTPVLTLASAIVNKSETLTGEYTSSALFACGVLLLVTCTILSILSKAVDYIVKRRVGIE</sequence>
<evidence type="ECO:0000313" key="13">
    <source>
        <dbReference type="Proteomes" id="UP000036923"/>
    </source>
</evidence>
<evidence type="ECO:0000256" key="6">
    <source>
        <dbReference type="ARBA" id="ARBA00022692"/>
    </source>
</evidence>
<dbReference type="EMBL" id="LGTC01000001">
    <property type="protein sequence ID" value="KNY27645.1"/>
    <property type="molecule type" value="Genomic_DNA"/>
</dbReference>
<dbReference type="GO" id="GO:0006817">
    <property type="term" value="P:phosphate ion transport"/>
    <property type="evidence" value="ECO:0007669"/>
    <property type="project" value="UniProtKB-KW"/>
</dbReference>
<evidence type="ECO:0000259" key="11">
    <source>
        <dbReference type="PROSITE" id="PS50928"/>
    </source>
</evidence>
<keyword evidence="3 9" id="KW-0813">Transport</keyword>
<name>A0A0L6JPJ8_9FIRM</name>
<comment type="subcellular location">
    <subcellularLocation>
        <location evidence="1 9">Cell membrane</location>
        <topology evidence="1 9">Multi-pass membrane protein</topology>
    </subcellularLocation>
</comment>
<evidence type="ECO:0000256" key="9">
    <source>
        <dbReference type="RuleBase" id="RU363032"/>
    </source>
</evidence>
<accession>A0A0L6JPJ8</accession>
<evidence type="ECO:0000313" key="12">
    <source>
        <dbReference type="EMBL" id="KNY27645.1"/>
    </source>
</evidence>
<dbReference type="PANTHER" id="PTHR30425:SF1">
    <property type="entry name" value="PHOSPHATE TRANSPORT SYSTEM PERMEASE PROTEIN PSTC"/>
    <property type="match status" value="1"/>
</dbReference>
<feature type="transmembrane region" description="Helical" evidence="9">
    <location>
        <begin position="104"/>
        <end position="137"/>
    </location>
</feature>
<dbReference type="InterPro" id="IPR051124">
    <property type="entry name" value="Phosphate_Transport_Permease"/>
</dbReference>
<dbReference type="STRING" id="398512.Bccel_2916"/>
<evidence type="ECO:0000256" key="1">
    <source>
        <dbReference type="ARBA" id="ARBA00004651"/>
    </source>
</evidence>
<keyword evidence="5 10" id="KW-0592">Phosphate transport</keyword>
<dbReference type="NCBIfam" id="TIGR02138">
    <property type="entry name" value="phosphate_pstC"/>
    <property type="match status" value="1"/>
</dbReference>
<feature type="transmembrane region" description="Helical" evidence="9">
    <location>
        <begin position="192"/>
        <end position="215"/>
    </location>
</feature>
<dbReference type="CDD" id="cd06261">
    <property type="entry name" value="TM_PBP2"/>
    <property type="match status" value="1"/>
</dbReference>
<feature type="domain" description="ABC transmembrane type-1" evidence="11">
    <location>
        <begin position="108"/>
        <end position="338"/>
    </location>
</feature>
<dbReference type="GO" id="GO:0005315">
    <property type="term" value="F:phosphate transmembrane transporter activity"/>
    <property type="evidence" value="ECO:0007669"/>
    <property type="project" value="InterPro"/>
</dbReference>
<dbReference type="eggNOG" id="COG0573">
    <property type="taxonomic scope" value="Bacteria"/>
</dbReference>
<keyword evidence="4 10" id="KW-1003">Cell membrane</keyword>
<evidence type="ECO:0000256" key="5">
    <source>
        <dbReference type="ARBA" id="ARBA00022592"/>
    </source>
</evidence>
<feature type="transmembrane region" description="Helical" evidence="9">
    <location>
        <begin position="251"/>
        <end position="274"/>
    </location>
</feature>
<keyword evidence="6 9" id="KW-0812">Transmembrane</keyword>
<feature type="transmembrane region" description="Helical" evidence="9">
    <location>
        <begin position="317"/>
        <end position="338"/>
    </location>
</feature>
<dbReference type="InterPro" id="IPR035906">
    <property type="entry name" value="MetI-like_sf"/>
</dbReference>
<gene>
    <name evidence="12" type="ORF">Bccel_2916</name>
</gene>
<comment type="caution">
    <text evidence="12">The sequence shown here is derived from an EMBL/GenBank/DDBJ whole genome shotgun (WGS) entry which is preliminary data.</text>
</comment>
<proteinExistence type="inferred from homology"/>
<dbReference type="Pfam" id="PF00528">
    <property type="entry name" value="BPD_transp_1"/>
    <property type="match status" value="1"/>
</dbReference>
<evidence type="ECO:0000256" key="8">
    <source>
        <dbReference type="ARBA" id="ARBA00023136"/>
    </source>
</evidence>
<dbReference type="InterPro" id="IPR000515">
    <property type="entry name" value="MetI-like"/>
</dbReference>
<evidence type="ECO:0000256" key="2">
    <source>
        <dbReference type="ARBA" id="ARBA00007069"/>
    </source>
</evidence>